<organism evidence="1 2">
    <name type="scientific">Oedothorax gibbosus</name>
    <dbReference type="NCBI Taxonomy" id="931172"/>
    <lineage>
        <taxon>Eukaryota</taxon>
        <taxon>Metazoa</taxon>
        <taxon>Ecdysozoa</taxon>
        <taxon>Arthropoda</taxon>
        <taxon>Chelicerata</taxon>
        <taxon>Arachnida</taxon>
        <taxon>Araneae</taxon>
        <taxon>Araneomorphae</taxon>
        <taxon>Entelegynae</taxon>
        <taxon>Araneoidea</taxon>
        <taxon>Linyphiidae</taxon>
        <taxon>Erigoninae</taxon>
        <taxon>Oedothorax</taxon>
    </lineage>
</organism>
<reference evidence="1 2" key="1">
    <citation type="journal article" date="2022" name="Nat. Ecol. Evol.">
        <title>A masculinizing supergene underlies an exaggerated male reproductive morph in a spider.</title>
        <authorList>
            <person name="Hendrickx F."/>
            <person name="De Corte Z."/>
            <person name="Sonet G."/>
            <person name="Van Belleghem S.M."/>
            <person name="Kostlbacher S."/>
            <person name="Vangestel C."/>
        </authorList>
    </citation>
    <scope>NUCLEOTIDE SEQUENCE [LARGE SCALE GENOMIC DNA]</scope>
    <source>
        <strain evidence="1">W744_W776</strain>
    </source>
</reference>
<dbReference type="Proteomes" id="UP000827092">
    <property type="component" value="Unassembled WGS sequence"/>
</dbReference>
<gene>
    <name evidence="1" type="ORF">JTE90_009627</name>
</gene>
<name>A0AAV6THU1_9ARAC</name>
<keyword evidence="2" id="KW-1185">Reference proteome</keyword>
<dbReference type="AlphaFoldDB" id="A0AAV6THU1"/>
<proteinExistence type="predicted"/>
<dbReference type="EMBL" id="JAFNEN010004545">
    <property type="protein sequence ID" value="KAG8171035.1"/>
    <property type="molecule type" value="Genomic_DNA"/>
</dbReference>
<protein>
    <submittedName>
        <fullName evidence="1">Uncharacterized protein</fullName>
    </submittedName>
</protein>
<accession>A0AAV6THU1</accession>
<comment type="caution">
    <text evidence="1">The sequence shown here is derived from an EMBL/GenBank/DDBJ whole genome shotgun (WGS) entry which is preliminary data.</text>
</comment>
<sequence>MESVRPVGTGQEQSVAPFKKGASIREWSCWLRPLGQTLRFKKGPFFKLDENRVPFVARFANSVGSGSKEMKRGRFSR</sequence>
<evidence type="ECO:0000313" key="2">
    <source>
        <dbReference type="Proteomes" id="UP000827092"/>
    </source>
</evidence>
<evidence type="ECO:0000313" key="1">
    <source>
        <dbReference type="EMBL" id="KAG8171035.1"/>
    </source>
</evidence>